<dbReference type="EMBL" id="CP143423">
    <property type="protein sequence ID" value="WVX49760.1"/>
    <property type="molecule type" value="Genomic_DNA"/>
</dbReference>
<reference evidence="2" key="1">
    <citation type="submission" date="2024-01" db="EMBL/GenBank/DDBJ databases">
        <title>Roseobacter fucihabitans sp. nov., isolated from the brown alga Fucus spiralis.</title>
        <authorList>
            <person name="Hahnke S."/>
            <person name="Berger M."/>
            <person name="Schlingloff A."/>
            <person name="Athale I."/>
            <person name="Neumann-Schaal M."/>
            <person name="Adenaya A."/>
            <person name="Poehlein A."/>
            <person name="Daniel R."/>
            <person name="Pertersen J."/>
            <person name="Brinkhoff T."/>
        </authorList>
    </citation>
    <scope>NUCLEOTIDE SEQUENCE [LARGE SCALE GENOMIC DNA]</scope>
    <source>
        <strain evidence="2">B14</strain>
    </source>
</reference>
<evidence type="ECO:0000313" key="2">
    <source>
        <dbReference type="Proteomes" id="UP001318682"/>
    </source>
</evidence>
<accession>A0ABZ2BUT1</accession>
<dbReference type="Proteomes" id="UP001318682">
    <property type="component" value="Chromosome"/>
</dbReference>
<name>A0ABZ2BUT1_9RHOB</name>
<sequence length="70" mass="8037">MDQVADQIHSFLTVKQEFGATKAARGHRFFSYLFCKFWVNRPPQKIACASISNLSTVAKLRHSNPTWKPQ</sequence>
<gene>
    <name evidence="1" type="ORF">ROLI_028550</name>
</gene>
<protein>
    <submittedName>
        <fullName evidence="1">Uncharacterized protein</fullName>
    </submittedName>
</protein>
<proteinExistence type="predicted"/>
<keyword evidence="2" id="KW-1185">Reference proteome</keyword>
<evidence type="ECO:0000313" key="1">
    <source>
        <dbReference type="EMBL" id="WVX49760.1"/>
    </source>
</evidence>
<organism evidence="1 2">
    <name type="scientific">Roseobacter fucihabitans</name>
    <dbReference type="NCBI Taxonomy" id="1537242"/>
    <lineage>
        <taxon>Bacteria</taxon>
        <taxon>Pseudomonadati</taxon>
        <taxon>Pseudomonadota</taxon>
        <taxon>Alphaproteobacteria</taxon>
        <taxon>Rhodobacterales</taxon>
        <taxon>Roseobacteraceae</taxon>
        <taxon>Roseobacter</taxon>
    </lineage>
</organism>